<sequence>MEFADFHIGIIGLGPKGFYGFERLVAELDRCDNCSAITIHMFNETENFASGWIYDPNQPEYLLMNYPNKYISCSPSNALQPLIPIQSFSDWLSSTYNLPKEQVDSQVAPRAVVGRYLQYYFERILSAARIKINIQLHTTCVTDILKETEGYKLLTENTCCRDIHFQSLLITTGHSPAIQSCKQQKKESQCYIPFVYPLCENLNPIPPQSTVLCKGMGLTAIDAILELTEGRRGVFKKNTSGAFDYLKSGHEPALIIAYSRSGIPIVPRGDQADMLNSTSHFLKNKIDSILNSHTRVDFERDILPWIKLDIESAYYQMLFKMYGFEYTPSDVAHFNTAKTDFHRLNLAIAPFKADELLYPDAHTNLDYANSPENYWNFWIEELNHAQSPWVAAASAWRSLSKEFNRLYQTALLTSKSRKRFQDTYFGLFNRIAYGPPIENIKKMLALHQAGILNFSFARHPSTVFTKRGWTVILNDRKQDADFMIDARIPRKFSKSSAILFNGNSTTSLFSSPQEQDWINLHCTIEGHPISSTGAIEKNIVLYGTPTEHILFDNDSLSRAHNDTSSAWARNTVKNVQEIKNYNLTYES</sequence>
<dbReference type="PANTHER" id="PTHR40254">
    <property type="entry name" value="BLR0577 PROTEIN"/>
    <property type="match status" value="1"/>
</dbReference>
<dbReference type="InterPro" id="IPR038732">
    <property type="entry name" value="HpyO/CreE_NAD-binding"/>
</dbReference>
<dbReference type="RefSeq" id="WP_072982737.1">
    <property type="nucleotide sequence ID" value="NZ_FQXT01000003.1"/>
</dbReference>
<evidence type="ECO:0000259" key="1">
    <source>
        <dbReference type="Pfam" id="PF13454"/>
    </source>
</evidence>
<evidence type="ECO:0000313" key="3">
    <source>
        <dbReference type="EMBL" id="SHI08868.1"/>
    </source>
</evidence>
<gene>
    <name evidence="2" type="ORF">DSM01_1344</name>
    <name evidence="3" type="ORF">SAMN04487999_2052</name>
</gene>
<accession>A0A1M5YAL6</accession>
<organism evidence="3 4">
    <name type="scientific">Leeuwenhoekiella palythoae</name>
    <dbReference type="NCBI Taxonomy" id="573501"/>
    <lineage>
        <taxon>Bacteria</taxon>
        <taxon>Pseudomonadati</taxon>
        <taxon>Bacteroidota</taxon>
        <taxon>Flavobacteriia</taxon>
        <taxon>Flavobacteriales</taxon>
        <taxon>Flavobacteriaceae</taxon>
        <taxon>Leeuwenhoekiella</taxon>
    </lineage>
</organism>
<reference evidence="4" key="2">
    <citation type="submission" date="2016-11" db="EMBL/GenBank/DDBJ databases">
        <authorList>
            <person name="Varghese N."/>
            <person name="Submissions S."/>
        </authorList>
    </citation>
    <scope>NUCLEOTIDE SEQUENCE [LARGE SCALE GENOMIC DNA]</scope>
    <source>
        <strain evidence="4">DSM 19859</strain>
    </source>
</reference>
<proteinExistence type="predicted"/>
<dbReference type="EMBL" id="QOVN01000002">
    <property type="protein sequence ID" value="RXG30593.1"/>
    <property type="molecule type" value="Genomic_DNA"/>
</dbReference>
<evidence type="ECO:0000313" key="5">
    <source>
        <dbReference type="Proteomes" id="UP000290037"/>
    </source>
</evidence>
<dbReference type="PANTHER" id="PTHR40254:SF1">
    <property type="entry name" value="BLR0577 PROTEIN"/>
    <property type="match status" value="1"/>
</dbReference>
<dbReference type="OrthoDB" id="6309046at2"/>
<dbReference type="Proteomes" id="UP000290037">
    <property type="component" value="Unassembled WGS sequence"/>
</dbReference>
<dbReference type="STRING" id="573501.SAMN04487999_2052"/>
<dbReference type="Pfam" id="PF13454">
    <property type="entry name" value="NAD_binding_9"/>
    <property type="match status" value="1"/>
</dbReference>
<dbReference type="AlphaFoldDB" id="A0A1M5YAL6"/>
<protein>
    <submittedName>
        <fullName evidence="2 3">FAD-NAD(P)-binding</fullName>
    </submittedName>
</protein>
<dbReference type="InterPro" id="IPR052189">
    <property type="entry name" value="L-asp_N-monooxygenase_NS-form"/>
</dbReference>
<evidence type="ECO:0000313" key="4">
    <source>
        <dbReference type="Proteomes" id="UP000184240"/>
    </source>
</evidence>
<evidence type="ECO:0000313" key="2">
    <source>
        <dbReference type="EMBL" id="RXG30593.1"/>
    </source>
</evidence>
<reference evidence="2 5" key="3">
    <citation type="submission" date="2018-07" db="EMBL/GenBank/DDBJ databases">
        <title>Leeuwenhoekiella genomics.</title>
        <authorList>
            <person name="Tahon G."/>
            <person name="Willems A."/>
        </authorList>
    </citation>
    <scope>NUCLEOTIDE SEQUENCE [LARGE SCALE GENOMIC DNA]</scope>
    <source>
        <strain evidence="2 5">LMG 24856</strain>
    </source>
</reference>
<keyword evidence="5" id="KW-1185">Reference proteome</keyword>
<dbReference type="Proteomes" id="UP000184240">
    <property type="component" value="Unassembled WGS sequence"/>
</dbReference>
<feature type="domain" description="FAD-dependent urate hydroxylase HpyO/Asp monooxygenase CreE-like FAD/NAD(P)-binding" evidence="1">
    <location>
        <begin position="10"/>
        <end position="174"/>
    </location>
</feature>
<dbReference type="EMBL" id="FQXT01000003">
    <property type="protein sequence ID" value="SHI08868.1"/>
    <property type="molecule type" value="Genomic_DNA"/>
</dbReference>
<name>A0A1M5YAL6_9FLAO</name>
<reference evidence="3" key="1">
    <citation type="submission" date="2016-11" db="EMBL/GenBank/DDBJ databases">
        <authorList>
            <person name="Jaros S."/>
            <person name="Januszkiewicz K."/>
            <person name="Wedrychowicz H."/>
        </authorList>
    </citation>
    <scope>NUCLEOTIDE SEQUENCE [LARGE SCALE GENOMIC DNA]</scope>
    <source>
        <strain evidence="3">DSM 19859</strain>
    </source>
</reference>